<dbReference type="SUPFAM" id="SSF54631">
    <property type="entry name" value="CBS-domain pair"/>
    <property type="match status" value="1"/>
</dbReference>
<dbReference type="Pfam" id="PF00483">
    <property type="entry name" value="NTP_transferase"/>
    <property type="match status" value="1"/>
</dbReference>
<sequence length="353" mass="39381">MSHCWNNVLIKPDNTIRDALEIINNEALRVVLVVDEQLSLLGVVTDGDIRRGLLNNLPLSESVSKVMNTNPTTALEGSSREELIGLMESLDILSVPLLDVSGKVIGLETLHGALHQPKHQNPVFIMAGGFGTRLKPLTDTCPKPMLHIGNKPILETVIRSFIKAGFVNFYISTHYMPEQIQQHFGDGSELGINITYVYEESPLGTGGALGLLPDSLPKDLPLIMMNGDVLTKVDFQRLLEFHTENQADATMCVREYDYQIPYGVINGEGNKITSMVEKPIQRFFVNAGIYVVSPEVIASVPENHRVDMPTLLEVHMNERDNILMFPIHEYWLDIGRMDDFNRAQADIHTLGLD</sequence>
<evidence type="ECO:0000313" key="5">
    <source>
        <dbReference type="Proteomes" id="UP000244080"/>
    </source>
</evidence>
<dbReference type="CDD" id="cd04607">
    <property type="entry name" value="CBS_pair_NTP_transferase_assoc"/>
    <property type="match status" value="1"/>
</dbReference>
<dbReference type="InterPro" id="IPR000644">
    <property type="entry name" value="CBS_dom"/>
</dbReference>
<evidence type="ECO:0000313" key="6">
    <source>
        <dbReference type="Proteomes" id="UP000519158"/>
    </source>
</evidence>
<evidence type="ECO:0000259" key="2">
    <source>
        <dbReference type="PROSITE" id="PS51371"/>
    </source>
</evidence>
<proteinExistence type="predicted"/>
<dbReference type="InterPro" id="IPR029044">
    <property type="entry name" value="Nucleotide-diphossugar_trans"/>
</dbReference>
<dbReference type="SMART" id="SM00116">
    <property type="entry name" value="CBS"/>
    <property type="match status" value="2"/>
</dbReference>
<dbReference type="Gene3D" id="3.10.580.10">
    <property type="entry name" value="CBS-domain"/>
    <property type="match status" value="1"/>
</dbReference>
<dbReference type="PROSITE" id="PS51371">
    <property type="entry name" value="CBS"/>
    <property type="match status" value="2"/>
</dbReference>
<name>A0A2T5DXM3_VIBSP</name>
<dbReference type="PANTHER" id="PTHR22572">
    <property type="entry name" value="SUGAR-1-PHOSPHATE GUANYL TRANSFERASE"/>
    <property type="match status" value="1"/>
</dbReference>
<feature type="domain" description="CBS" evidence="2">
    <location>
        <begin position="67"/>
        <end position="123"/>
    </location>
</feature>
<organism evidence="4 5">
    <name type="scientific">Vibrio splendidus</name>
    <dbReference type="NCBI Taxonomy" id="29497"/>
    <lineage>
        <taxon>Bacteria</taxon>
        <taxon>Pseudomonadati</taxon>
        <taxon>Pseudomonadota</taxon>
        <taxon>Gammaproteobacteria</taxon>
        <taxon>Vibrionales</taxon>
        <taxon>Vibrionaceae</taxon>
        <taxon>Vibrio</taxon>
    </lineage>
</organism>
<dbReference type="SUPFAM" id="SSF53448">
    <property type="entry name" value="Nucleotide-diphospho-sugar transferases"/>
    <property type="match status" value="1"/>
</dbReference>
<dbReference type="Gene3D" id="3.90.550.10">
    <property type="entry name" value="Spore Coat Polysaccharide Biosynthesis Protein SpsA, Chain A"/>
    <property type="match status" value="1"/>
</dbReference>
<dbReference type="Proteomes" id="UP000519158">
    <property type="component" value="Unassembled WGS sequence"/>
</dbReference>
<dbReference type="EMBL" id="VTXL01000007">
    <property type="protein sequence ID" value="NOJ13132.1"/>
    <property type="molecule type" value="Genomic_DNA"/>
</dbReference>
<dbReference type="InterPro" id="IPR005835">
    <property type="entry name" value="NTP_transferase_dom"/>
</dbReference>
<accession>A0A2T5DXM3</accession>
<dbReference type="InterPro" id="IPR050486">
    <property type="entry name" value="Mannose-1P_guanyltransferase"/>
</dbReference>
<evidence type="ECO:0000313" key="3">
    <source>
        <dbReference type="EMBL" id="NOJ13132.1"/>
    </source>
</evidence>
<dbReference type="RefSeq" id="WP_017086712.1">
    <property type="nucleotide sequence ID" value="NZ_CAWNZY010000081.1"/>
</dbReference>
<dbReference type="EMBL" id="PIGA01000067">
    <property type="protein sequence ID" value="PTP11844.1"/>
    <property type="molecule type" value="Genomic_DNA"/>
</dbReference>
<dbReference type="Proteomes" id="UP000244080">
    <property type="component" value="Unassembled WGS sequence"/>
</dbReference>
<comment type="caution">
    <text evidence="4">The sequence shown here is derived from an EMBL/GenBank/DDBJ whole genome shotgun (WGS) entry which is preliminary data.</text>
</comment>
<evidence type="ECO:0000313" key="4">
    <source>
        <dbReference type="EMBL" id="PTP11844.1"/>
    </source>
</evidence>
<keyword evidence="1" id="KW-0129">CBS domain</keyword>
<dbReference type="AlphaFoldDB" id="A0A2T5DXM3"/>
<dbReference type="Pfam" id="PF00571">
    <property type="entry name" value="CBS"/>
    <property type="match status" value="2"/>
</dbReference>
<reference evidence="4 5" key="1">
    <citation type="submission" date="2017-11" db="EMBL/GenBank/DDBJ databases">
        <title>Population delineation of vibrios coincides with oyster pathogenicity.</title>
        <authorList>
            <person name="Bruto M."/>
            <person name="Labreuche Y."/>
            <person name="James A."/>
            <person name="Piel D."/>
            <person name="Chenivesse S."/>
            <person name="Petton B."/>
            <person name="Polz M.F."/>
            <person name="Le Roux F."/>
        </authorList>
    </citation>
    <scope>NUCLEOTIDE SEQUENCE [LARGE SCALE GENOMIC DNA]</scope>
    <source>
        <strain evidence="4 5">1F_55</strain>
    </source>
</reference>
<protein>
    <submittedName>
        <fullName evidence="4">Alcohol dehydrogenase</fullName>
    </submittedName>
    <submittedName>
        <fullName evidence="3">CBS domain-containing protein</fullName>
    </submittedName>
</protein>
<evidence type="ECO:0000256" key="1">
    <source>
        <dbReference type="PROSITE-ProRule" id="PRU00703"/>
    </source>
</evidence>
<reference evidence="3 6" key="2">
    <citation type="submission" date="2019-09" db="EMBL/GenBank/DDBJ databases">
        <title>Draft genome sequencing and comparative genomics of hatchery-associated Vibrios.</title>
        <authorList>
            <person name="Kehlet-Delgado H."/>
            <person name="Mueller R.S."/>
        </authorList>
    </citation>
    <scope>NUCLEOTIDE SEQUENCE [LARGE SCALE GENOMIC DNA]</scope>
    <source>
        <strain evidence="3 6">99-70-13A3</strain>
    </source>
</reference>
<dbReference type="InterPro" id="IPR046342">
    <property type="entry name" value="CBS_dom_sf"/>
</dbReference>
<feature type="domain" description="CBS" evidence="2">
    <location>
        <begin position="1"/>
        <end position="59"/>
    </location>
</feature>
<gene>
    <name evidence="4" type="ORF">CWO36_24030</name>
    <name evidence="3" type="ORF">F0234_10235</name>
</gene>
<dbReference type="CDD" id="cd06426">
    <property type="entry name" value="NTP_transferase_like_2"/>
    <property type="match status" value="1"/>
</dbReference>